<evidence type="ECO:0000313" key="1">
    <source>
        <dbReference type="EMBL" id="MCF2221063.1"/>
    </source>
</evidence>
<gene>
    <name evidence="1" type="ORF">H9Q08_17390</name>
</gene>
<protein>
    <submittedName>
        <fullName evidence="1">Uncharacterized protein</fullName>
    </submittedName>
</protein>
<reference evidence="1" key="1">
    <citation type="submission" date="2021-08" db="EMBL/GenBank/DDBJ databases">
        <title>Complete genome sequence of Chryseobacterium sp strain PS-8.</title>
        <authorList>
            <person name="Das S.K."/>
        </authorList>
    </citation>
    <scope>NUCLEOTIDE SEQUENCE</scope>
    <source>
        <strain evidence="1">PS-8</strain>
    </source>
</reference>
<organism evidence="1 2">
    <name type="scientific">Chryseobacterium indicum</name>
    <dbReference type="NCBI Taxonomy" id="2766954"/>
    <lineage>
        <taxon>Bacteria</taxon>
        <taxon>Pseudomonadati</taxon>
        <taxon>Bacteroidota</taxon>
        <taxon>Flavobacteriia</taxon>
        <taxon>Flavobacteriales</taxon>
        <taxon>Weeksellaceae</taxon>
        <taxon>Chryseobacterium group</taxon>
        <taxon>Chryseobacterium</taxon>
    </lineage>
</organism>
<dbReference type="RefSeq" id="WP_235132409.1">
    <property type="nucleotide sequence ID" value="NZ_JACSGT010000002.1"/>
</dbReference>
<name>A0ABS9C9S3_9FLAO</name>
<proteinExistence type="predicted"/>
<comment type="caution">
    <text evidence="1">The sequence shown here is derived from an EMBL/GenBank/DDBJ whole genome shotgun (WGS) entry which is preliminary data.</text>
</comment>
<dbReference type="Proteomes" id="UP001430374">
    <property type="component" value="Unassembled WGS sequence"/>
</dbReference>
<dbReference type="EMBL" id="JACSGT010000002">
    <property type="protein sequence ID" value="MCF2221063.1"/>
    <property type="molecule type" value="Genomic_DNA"/>
</dbReference>
<accession>A0ABS9C9S3</accession>
<evidence type="ECO:0000313" key="2">
    <source>
        <dbReference type="Proteomes" id="UP001430374"/>
    </source>
</evidence>
<sequence length="211" mass="24413">MGTRSVTIVIHKGEIKVAQYGQSDGYPEKMGVSALSFLRDPEKVNQLKQVLPKVRFYSRSDSWENMDLSRNPEGYLPGDWENNVEDRATVLRRIPKPNDPIFISVLEEGEYIFEVILKYKNRPAIILADAYGFAAESLWCEWAYVIDFDKHTFEVYHGFNTTGINPGDRFYHLHKEISDYYPVKILTSFSLDELPGNDGFITVCRKLFKEK</sequence>
<keyword evidence="2" id="KW-1185">Reference proteome</keyword>